<reference evidence="2" key="1">
    <citation type="journal article" date="2015" name="Nature">
        <title>Complex archaea that bridge the gap between prokaryotes and eukaryotes.</title>
        <authorList>
            <person name="Spang A."/>
            <person name="Saw J.H."/>
            <person name="Jorgensen S.L."/>
            <person name="Zaremba-Niedzwiedzka K."/>
            <person name="Martijn J."/>
            <person name="Lind A.E."/>
            <person name="van Eijk R."/>
            <person name="Schleper C."/>
            <person name="Guy L."/>
            <person name="Ettema T.J."/>
        </authorList>
    </citation>
    <scope>NUCLEOTIDE SEQUENCE</scope>
</reference>
<name>A0A0F9ESC2_9ZZZZ</name>
<dbReference type="Gene3D" id="1.10.10.60">
    <property type="entry name" value="Homeodomain-like"/>
    <property type="match status" value="1"/>
</dbReference>
<protein>
    <recommendedName>
        <fullName evidence="1">HTH IS21-type domain-containing protein</fullName>
    </recommendedName>
</protein>
<dbReference type="PROSITE" id="PS50531">
    <property type="entry name" value="HTH_IS21"/>
    <property type="match status" value="1"/>
</dbReference>
<proteinExistence type="predicted"/>
<gene>
    <name evidence="2" type="ORF">LCGC14_2331970</name>
</gene>
<feature type="domain" description="HTH IS21-type" evidence="1">
    <location>
        <begin position="42"/>
        <end position="104"/>
    </location>
</feature>
<dbReference type="InterPro" id="IPR017894">
    <property type="entry name" value="HTH_IS21_transposase_type"/>
</dbReference>
<dbReference type="EMBL" id="LAZR01033541">
    <property type="protein sequence ID" value="KKL47795.1"/>
    <property type="molecule type" value="Genomic_DNA"/>
</dbReference>
<accession>A0A0F9ESC2</accession>
<dbReference type="Pfam" id="PF13384">
    <property type="entry name" value="HTH_23"/>
    <property type="match status" value="1"/>
</dbReference>
<dbReference type="SUPFAM" id="SSF46689">
    <property type="entry name" value="Homeodomain-like"/>
    <property type="match status" value="1"/>
</dbReference>
<comment type="caution">
    <text evidence="2">The sequence shown here is derived from an EMBL/GenBank/DDBJ whole genome shotgun (WGS) entry which is preliminary data.</text>
</comment>
<dbReference type="AlphaFoldDB" id="A0A0F9ESC2"/>
<organism evidence="2">
    <name type="scientific">marine sediment metagenome</name>
    <dbReference type="NCBI Taxonomy" id="412755"/>
    <lineage>
        <taxon>unclassified sequences</taxon>
        <taxon>metagenomes</taxon>
        <taxon>ecological metagenomes</taxon>
    </lineage>
</organism>
<dbReference type="InterPro" id="IPR009057">
    <property type="entry name" value="Homeodomain-like_sf"/>
</dbReference>
<evidence type="ECO:0000259" key="1">
    <source>
        <dbReference type="PROSITE" id="PS50531"/>
    </source>
</evidence>
<evidence type="ECO:0000313" key="2">
    <source>
        <dbReference type="EMBL" id="KKL47795.1"/>
    </source>
</evidence>
<sequence length="129" mass="15219">MYVVVVISWTQRLKSDPPLTENLVVLGTNLELPEERMLRMDQVYVIRHKVLREGLSIRAVARQMGVSRNTVRKYLNISEPERRQMEPREKPVMKTVAPRIEGLLEEWKSRTTEKQRITGSRVHRQLVEE</sequence>